<dbReference type="Pfam" id="PF01408">
    <property type="entry name" value="GFO_IDH_MocA"/>
    <property type="match status" value="1"/>
</dbReference>
<keyword evidence="4" id="KW-1185">Reference proteome</keyword>
<dbReference type="InterPro" id="IPR055170">
    <property type="entry name" value="GFO_IDH_MocA-like_dom"/>
</dbReference>
<dbReference type="SUPFAM" id="SSF51735">
    <property type="entry name" value="NAD(P)-binding Rossmann-fold domains"/>
    <property type="match status" value="1"/>
</dbReference>
<dbReference type="RefSeq" id="WP_113678607.1">
    <property type="nucleotide sequence ID" value="NZ_CP030261.1"/>
</dbReference>
<dbReference type="InterPro" id="IPR051450">
    <property type="entry name" value="Gfo/Idh/MocA_Oxidoreductases"/>
</dbReference>
<dbReference type="SUPFAM" id="SSF55347">
    <property type="entry name" value="Glyceraldehyde-3-phosphate dehydrogenase-like, C-terminal domain"/>
    <property type="match status" value="1"/>
</dbReference>
<evidence type="ECO:0000313" key="3">
    <source>
        <dbReference type="EMBL" id="AXB57660.1"/>
    </source>
</evidence>
<evidence type="ECO:0000259" key="1">
    <source>
        <dbReference type="Pfam" id="PF01408"/>
    </source>
</evidence>
<evidence type="ECO:0000259" key="2">
    <source>
        <dbReference type="Pfam" id="PF22725"/>
    </source>
</evidence>
<dbReference type="EMBL" id="CP030261">
    <property type="protein sequence ID" value="AXB57660.1"/>
    <property type="molecule type" value="Genomic_DNA"/>
</dbReference>
<evidence type="ECO:0000313" key="4">
    <source>
        <dbReference type="Proteomes" id="UP000251561"/>
    </source>
</evidence>
<name>A0A344LUR8_9FLAO</name>
<evidence type="ECO:0008006" key="5">
    <source>
        <dbReference type="Google" id="ProtNLM"/>
    </source>
</evidence>
<dbReference type="InterPro" id="IPR000683">
    <property type="entry name" value="Gfo/Idh/MocA-like_OxRdtase_N"/>
</dbReference>
<dbReference type="PANTHER" id="PTHR43377">
    <property type="entry name" value="BILIVERDIN REDUCTASE A"/>
    <property type="match status" value="1"/>
</dbReference>
<dbReference type="OrthoDB" id="726883at2"/>
<protein>
    <recommendedName>
        <fullName evidence="5">Oxidoreductase family, NAD-binding Rossmann fold</fullName>
    </recommendedName>
</protein>
<feature type="domain" description="Gfo/Idh/MocA-like oxidoreductase N-terminal" evidence="1">
    <location>
        <begin position="5"/>
        <end position="119"/>
    </location>
</feature>
<dbReference type="KEGG" id="ffl:HYN86_14075"/>
<dbReference type="AlphaFoldDB" id="A0A344LUR8"/>
<dbReference type="Gene3D" id="3.30.360.10">
    <property type="entry name" value="Dihydrodipicolinate Reductase, domain 2"/>
    <property type="match status" value="1"/>
</dbReference>
<dbReference type="PANTHER" id="PTHR43377:SF1">
    <property type="entry name" value="BILIVERDIN REDUCTASE A"/>
    <property type="match status" value="1"/>
</dbReference>
<sequence length="379" mass="42488">MKKYKVGIIGYGGFGKFLHHWWSKLENIEITAISDSGGHHAHDLHSVKVYHDWQELLEDTEIEIVSIVTPPGLHSEMACAAMRAGKHVLLEKPVAITEDEAQEILQTQQQTGRVITVDHMIRYNPIIQSFIQIGKNGSLGRLRHAVVNNYAQDETLAVDHWFWNKEMSGGIFIEHGVHFFDIINALSGQHFSKVFGTSHNRNEFQKDRVAAMVLYDDGLIANYYHAFSGPGHFEQTTISLVFDLARIEIEGWMPMKGTVKALVNSKNKEQLDNIPGWIPQETLSITQLSDVSRPEGWGSDPGSTAEKKQLTYFGGIGYEVNEMISGTFEIHQTKGEVYGRCVQLILLDIIAKIENPSHQLTITLENAIEALTTAILASE</sequence>
<dbReference type="InterPro" id="IPR036291">
    <property type="entry name" value="NAD(P)-bd_dom_sf"/>
</dbReference>
<feature type="domain" description="GFO/IDH/MocA-like oxidoreductase" evidence="2">
    <location>
        <begin position="134"/>
        <end position="235"/>
    </location>
</feature>
<gene>
    <name evidence="3" type="ORF">HYN86_14075</name>
</gene>
<accession>A0A344LUR8</accession>
<dbReference type="Proteomes" id="UP000251561">
    <property type="component" value="Chromosome"/>
</dbReference>
<dbReference type="Pfam" id="PF22725">
    <property type="entry name" value="GFO_IDH_MocA_C3"/>
    <property type="match status" value="1"/>
</dbReference>
<proteinExistence type="predicted"/>
<organism evidence="3 4">
    <name type="scientific">Flavobacterium fluviale</name>
    <dbReference type="NCBI Taxonomy" id="2249356"/>
    <lineage>
        <taxon>Bacteria</taxon>
        <taxon>Pseudomonadati</taxon>
        <taxon>Bacteroidota</taxon>
        <taxon>Flavobacteriia</taxon>
        <taxon>Flavobacteriales</taxon>
        <taxon>Flavobacteriaceae</taxon>
        <taxon>Flavobacterium</taxon>
    </lineage>
</organism>
<dbReference type="GO" id="GO:0000166">
    <property type="term" value="F:nucleotide binding"/>
    <property type="evidence" value="ECO:0007669"/>
    <property type="project" value="InterPro"/>
</dbReference>
<reference evidence="3 4" key="1">
    <citation type="submission" date="2018-06" db="EMBL/GenBank/DDBJ databases">
        <title>Genome sequencing of Flavobacterium.</title>
        <authorList>
            <person name="Baek M.-G."/>
            <person name="Yi H."/>
        </authorList>
    </citation>
    <scope>NUCLEOTIDE SEQUENCE [LARGE SCALE GENOMIC DNA]</scope>
    <source>
        <strain evidence="3 4">HYN0086</strain>
    </source>
</reference>
<dbReference type="Gene3D" id="3.40.50.720">
    <property type="entry name" value="NAD(P)-binding Rossmann-like Domain"/>
    <property type="match status" value="1"/>
</dbReference>